<evidence type="ECO:0000313" key="2">
    <source>
        <dbReference type="Proteomes" id="UP000054359"/>
    </source>
</evidence>
<organism evidence="1 2">
    <name type="scientific">Stegodyphus mimosarum</name>
    <name type="common">African social velvet spider</name>
    <dbReference type="NCBI Taxonomy" id="407821"/>
    <lineage>
        <taxon>Eukaryota</taxon>
        <taxon>Metazoa</taxon>
        <taxon>Ecdysozoa</taxon>
        <taxon>Arthropoda</taxon>
        <taxon>Chelicerata</taxon>
        <taxon>Arachnida</taxon>
        <taxon>Araneae</taxon>
        <taxon>Araneomorphae</taxon>
        <taxon>Entelegynae</taxon>
        <taxon>Eresoidea</taxon>
        <taxon>Eresidae</taxon>
        <taxon>Stegodyphus</taxon>
    </lineage>
</organism>
<dbReference type="Gene3D" id="3.30.420.10">
    <property type="entry name" value="Ribonuclease H-like superfamily/Ribonuclease H"/>
    <property type="match status" value="1"/>
</dbReference>
<dbReference type="InterPro" id="IPR012337">
    <property type="entry name" value="RNaseH-like_sf"/>
</dbReference>
<accession>A0A087U3W6</accession>
<dbReference type="EMBL" id="KK118037">
    <property type="protein sequence ID" value="KFM72055.1"/>
    <property type="molecule type" value="Genomic_DNA"/>
</dbReference>
<sequence>MLMNKTIAAQRTCTLPWILAHVDIYGNEQADDLAKDAEIVLNFPTA</sequence>
<proteinExistence type="predicted"/>
<reference evidence="1 2" key="1">
    <citation type="submission" date="2013-11" db="EMBL/GenBank/DDBJ databases">
        <title>Genome sequencing of Stegodyphus mimosarum.</title>
        <authorList>
            <person name="Bechsgaard J."/>
        </authorList>
    </citation>
    <scope>NUCLEOTIDE SEQUENCE [LARGE SCALE GENOMIC DNA]</scope>
</reference>
<keyword evidence="2" id="KW-1185">Reference proteome</keyword>
<dbReference type="InterPro" id="IPR036397">
    <property type="entry name" value="RNaseH_sf"/>
</dbReference>
<dbReference type="SUPFAM" id="SSF53098">
    <property type="entry name" value="Ribonuclease H-like"/>
    <property type="match status" value="1"/>
</dbReference>
<feature type="non-terminal residue" evidence="1">
    <location>
        <position position="46"/>
    </location>
</feature>
<gene>
    <name evidence="1" type="ORF">X975_21378</name>
</gene>
<name>A0A087U3W6_STEMI</name>
<dbReference type="AlphaFoldDB" id="A0A087U3W6"/>
<evidence type="ECO:0000313" key="1">
    <source>
        <dbReference type="EMBL" id="KFM72055.1"/>
    </source>
</evidence>
<protein>
    <submittedName>
        <fullName evidence="1">Uncharacterized protein</fullName>
    </submittedName>
</protein>
<dbReference type="GO" id="GO:0003676">
    <property type="term" value="F:nucleic acid binding"/>
    <property type="evidence" value="ECO:0007669"/>
    <property type="project" value="InterPro"/>
</dbReference>
<dbReference type="Proteomes" id="UP000054359">
    <property type="component" value="Unassembled WGS sequence"/>
</dbReference>